<organism evidence="2 3">
    <name type="scientific">Populus trichocarpa</name>
    <name type="common">Western balsam poplar</name>
    <name type="synonym">Populus balsamifera subsp. trichocarpa</name>
    <dbReference type="NCBI Taxonomy" id="3694"/>
    <lineage>
        <taxon>Eukaryota</taxon>
        <taxon>Viridiplantae</taxon>
        <taxon>Streptophyta</taxon>
        <taxon>Embryophyta</taxon>
        <taxon>Tracheophyta</taxon>
        <taxon>Spermatophyta</taxon>
        <taxon>Magnoliopsida</taxon>
        <taxon>eudicotyledons</taxon>
        <taxon>Gunneridae</taxon>
        <taxon>Pentapetalae</taxon>
        <taxon>rosids</taxon>
        <taxon>fabids</taxon>
        <taxon>Malpighiales</taxon>
        <taxon>Salicaceae</taxon>
        <taxon>Saliceae</taxon>
        <taxon>Populus</taxon>
    </lineage>
</organism>
<name>A0A3N7EW79_POPTR</name>
<feature type="compositionally biased region" description="Basic and acidic residues" evidence="1">
    <location>
        <begin position="22"/>
        <end position="31"/>
    </location>
</feature>
<sequence length="39" mass="4622">MDDLWKENKWRLRVNAPMSHSADSDLDHCSRSDSNIFFP</sequence>
<evidence type="ECO:0000313" key="3">
    <source>
        <dbReference type="Proteomes" id="UP000006729"/>
    </source>
</evidence>
<keyword evidence="3" id="KW-1185">Reference proteome</keyword>
<dbReference type="Proteomes" id="UP000006729">
    <property type="component" value="Chromosome 5"/>
</dbReference>
<evidence type="ECO:0000256" key="1">
    <source>
        <dbReference type="SAM" id="MobiDB-lite"/>
    </source>
</evidence>
<protein>
    <submittedName>
        <fullName evidence="2">Uncharacterized protein</fullName>
    </submittedName>
</protein>
<dbReference type="InParanoid" id="A0A3N7EW79"/>
<reference evidence="2 3" key="1">
    <citation type="journal article" date="2006" name="Science">
        <title>The genome of black cottonwood, Populus trichocarpa (Torr. &amp; Gray).</title>
        <authorList>
            <person name="Tuskan G.A."/>
            <person name="Difazio S."/>
            <person name="Jansson S."/>
            <person name="Bohlmann J."/>
            <person name="Grigoriev I."/>
            <person name="Hellsten U."/>
            <person name="Putnam N."/>
            <person name="Ralph S."/>
            <person name="Rombauts S."/>
            <person name="Salamov A."/>
            <person name="Schein J."/>
            <person name="Sterck L."/>
            <person name="Aerts A."/>
            <person name="Bhalerao R.R."/>
            <person name="Bhalerao R.P."/>
            <person name="Blaudez D."/>
            <person name="Boerjan W."/>
            <person name="Brun A."/>
            <person name="Brunner A."/>
            <person name="Busov V."/>
            <person name="Campbell M."/>
            <person name="Carlson J."/>
            <person name="Chalot M."/>
            <person name="Chapman J."/>
            <person name="Chen G.L."/>
            <person name="Cooper D."/>
            <person name="Coutinho P.M."/>
            <person name="Couturier J."/>
            <person name="Covert S."/>
            <person name="Cronk Q."/>
            <person name="Cunningham R."/>
            <person name="Davis J."/>
            <person name="Degroeve S."/>
            <person name="Dejardin A."/>
            <person name="Depamphilis C."/>
            <person name="Detter J."/>
            <person name="Dirks B."/>
            <person name="Dubchak I."/>
            <person name="Duplessis S."/>
            <person name="Ehlting J."/>
            <person name="Ellis B."/>
            <person name="Gendler K."/>
            <person name="Goodstein D."/>
            <person name="Gribskov M."/>
            <person name="Grimwood J."/>
            <person name="Groover A."/>
            <person name="Gunter L."/>
            <person name="Hamberger B."/>
            <person name="Heinze B."/>
            <person name="Helariutta Y."/>
            <person name="Henrissat B."/>
            <person name="Holligan D."/>
            <person name="Holt R."/>
            <person name="Huang W."/>
            <person name="Islam-Faridi N."/>
            <person name="Jones S."/>
            <person name="Jones-Rhoades M."/>
            <person name="Jorgensen R."/>
            <person name="Joshi C."/>
            <person name="Kangasjarvi J."/>
            <person name="Karlsson J."/>
            <person name="Kelleher C."/>
            <person name="Kirkpatrick R."/>
            <person name="Kirst M."/>
            <person name="Kohler A."/>
            <person name="Kalluri U."/>
            <person name="Larimer F."/>
            <person name="Leebens-Mack J."/>
            <person name="Leple J.C."/>
            <person name="Locascio P."/>
            <person name="Lou Y."/>
            <person name="Lucas S."/>
            <person name="Martin F."/>
            <person name="Montanini B."/>
            <person name="Napoli C."/>
            <person name="Nelson D.R."/>
            <person name="Nelson C."/>
            <person name="Nieminen K."/>
            <person name="Nilsson O."/>
            <person name="Pereda V."/>
            <person name="Peter G."/>
            <person name="Philippe R."/>
            <person name="Pilate G."/>
            <person name="Poliakov A."/>
            <person name="Razumovskaya J."/>
            <person name="Richardson P."/>
            <person name="Rinaldi C."/>
            <person name="Ritland K."/>
            <person name="Rouze P."/>
            <person name="Ryaboy D."/>
            <person name="Schmutz J."/>
            <person name="Schrader J."/>
            <person name="Segerman B."/>
            <person name="Shin H."/>
            <person name="Siddiqui A."/>
            <person name="Sterky F."/>
            <person name="Terry A."/>
            <person name="Tsai C.J."/>
            <person name="Uberbacher E."/>
            <person name="Unneberg P."/>
            <person name="Vahala J."/>
            <person name="Wall K."/>
            <person name="Wessler S."/>
            <person name="Yang G."/>
            <person name="Yin T."/>
            <person name="Douglas C."/>
            <person name="Marra M."/>
            <person name="Sandberg G."/>
            <person name="Van de Peer Y."/>
            <person name="Rokhsar D."/>
        </authorList>
    </citation>
    <scope>NUCLEOTIDE SEQUENCE [LARGE SCALE GENOMIC DNA]</scope>
    <source>
        <strain evidence="3">cv. Nisqually</strain>
    </source>
</reference>
<dbReference type="EMBL" id="CM009294">
    <property type="protein sequence ID" value="RQO90046.1"/>
    <property type="molecule type" value="Genomic_DNA"/>
</dbReference>
<feature type="region of interest" description="Disordered" evidence="1">
    <location>
        <begin position="18"/>
        <end position="39"/>
    </location>
</feature>
<gene>
    <name evidence="2" type="ORF">POPTR_005G050650</name>
</gene>
<proteinExistence type="predicted"/>
<evidence type="ECO:0000313" key="2">
    <source>
        <dbReference type="EMBL" id="RQO90046.1"/>
    </source>
</evidence>
<dbReference type="AlphaFoldDB" id="A0A3N7EW79"/>
<accession>A0A3N7EW79</accession>